<evidence type="ECO:0000313" key="1">
    <source>
        <dbReference type="EMBL" id="SVC55290.1"/>
    </source>
</evidence>
<gene>
    <name evidence="1" type="ORF">METZ01_LOCUS308144</name>
</gene>
<organism evidence="1">
    <name type="scientific">marine metagenome</name>
    <dbReference type="NCBI Taxonomy" id="408172"/>
    <lineage>
        <taxon>unclassified sequences</taxon>
        <taxon>metagenomes</taxon>
        <taxon>ecological metagenomes</taxon>
    </lineage>
</organism>
<reference evidence="1" key="1">
    <citation type="submission" date="2018-05" db="EMBL/GenBank/DDBJ databases">
        <authorList>
            <person name="Lanie J.A."/>
            <person name="Ng W.-L."/>
            <person name="Kazmierczak K.M."/>
            <person name="Andrzejewski T.M."/>
            <person name="Davidsen T.M."/>
            <person name="Wayne K.J."/>
            <person name="Tettelin H."/>
            <person name="Glass J.I."/>
            <person name="Rusch D."/>
            <person name="Podicherti R."/>
            <person name="Tsui H.-C.T."/>
            <person name="Winkler M.E."/>
        </authorList>
    </citation>
    <scope>NUCLEOTIDE SEQUENCE</scope>
</reference>
<proteinExistence type="predicted"/>
<accession>A0A382N3F1</accession>
<dbReference type="AlphaFoldDB" id="A0A382N3F1"/>
<protein>
    <submittedName>
        <fullName evidence="1">Uncharacterized protein</fullName>
    </submittedName>
</protein>
<dbReference type="EMBL" id="UINC01097519">
    <property type="protein sequence ID" value="SVC55290.1"/>
    <property type="molecule type" value="Genomic_DNA"/>
</dbReference>
<sequence length="59" mass="6996">MSPKFSWSHAKTLRRKENLLTELQDKLDSQSRTTLTGMNNFFAVLPFFVLFIDKNCGWW</sequence>
<name>A0A382N3F1_9ZZZZ</name>